<evidence type="ECO:0000256" key="5">
    <source>
        <dbReference type="ARBA" id="ARBA00022786"/>
    </source>
</evidence>
<dbReference type="GO" id="GO:0004843">
    <property type="term" value="F:cysteine-type deubiquitinase activity"/>
    <property type="evidence" value="ECO:0007669"/>
    <property type="project" value="UniProtKB-EC"/>
</dbReference>
<dbReference type="GO" id="GO:0006508">
    <property type="term" value="P:proteolysis"/>
    <property type="evidence" value="ECO:0007669"/>
    <property type="project" value="UniProtKB-KW"/>
</dbReference>
<keyword evidence="7" id="KW-0788">Thiol protease</keyword>
<dbReference type="RefSeq" id="XP_004997236.1">
    <property type="nucleotide sequence ID" value="XM_004997179.1"/>
</dbReference>
<feature type="compositionally biased region" description="Basic and acidic residues" evidence="8">
    <location>
        <begin position="2537"/>
        <end position="2549"/>
    </location>
</feature>
<keyword evidence="4" id="KW-0645">Protease</keyword>
<feature type="compositionally biased region" description="Low complexity" evidence="8">
    <location>
        <begin position="1126"/>
        <end position="1139"/>
    </location>
</feature>
<dbReference type="STRING" id="946362.F2TZU7"/>
<feature type="compositionally biased region" description="Basic and acidic residues" evidence="8">
    <location>
        <begin position="1164"/>
        <end position="1177"/>
    </location>
</feature>
<dbReference type="InterPro" id="IPR016024">
    <property type="entry name" value="ARM-type_fold"/>
</dbReference>
<evidence type="ECO:0000256" key="1">
    <source>
        <dbReference type="ARBA" id="ARBA00000707"/>
    </source>
</evidence>
<gene>
    <name evidence="10" type="ORF">PTSG_11701</name>
</gene>
<evidence type="ECO:0000256" key="4">
    <source>
        <dbReference type="ARBA" id="ARBA00022670"/>
    </source>
</evidence>
<dbReference type="InterPro" id="IPR056850">
    <property type="entry name" value="ARM_UBP34_24_USP9X_Y"/>
</dbReference>
<feature type="compositionally biased region" description="Polar residues" evidence="8">
    <location>
        <begin position="2525"/>
        <end position="2536"/>
    </location>
</feature>
<evidence type="ECO:0000256" key="6">
    <source>
        <dbReference type="ARBA" id="ARBA00022801"/>
    </source>
</evidence>
<dbReference type="eggNOG" id="KOG1866">
    <property type="taxonomic scope" value="Eukaryota"/>
</dbReference>
<dbReference type="KEGG" id="sre:PTSG_11701"/>
<dbReference type="GeneID" id="16077831"/>
<organism evidence="11">
    <name type="scientific">Salpingoeca rosetta (strain ATCC 50818 / BSB-021)</name>
    <dbReference type="NCBI Taxonomy" id="946362"/>
    <lineage>
        <taxon>Eukaryota</taxon>
        <taxon>Choanoflagellata</taxon>
        <taxon>Craspedida</taxon>
        <taxon>Salpingoecidae</taxon>
        <taxon>Salpingoeca</taxon>
    </lineage>
</organism>
<dbReference type="InterPro" id="IPR018200">
    <property type="entry name" value="USP_CS"/>
</dbReference>
<feature type="region of interest" description="Disordered" evidence="8">
    <location>
        <begin position="1"/>
        <end position="50"/>
    </location>
</feature>
<dbReference type="GO" id="GO:0016579">
    <property type="term" value="P:protein deubiquitination"/>
    <property type="evidence" value="ECO:0007669"/>
    <property type="project" value="InterPro"/>
</dbReference>
<dbReference type="InterPro" id="IPR028889">
    <property type="entry name" value="USP"/>
</dbReference>
<evidence type="ECO:0000256" key="2">
    <source>
        <dbReference type="ARBA" id="ARBA00009085"/>
    </source>
</evidence>
<evidence type="ECO:0000313" key="10">
    <source>
        <dbReference type="EMBL" id="EGD80675.1"/>
    </source>
</evidence>
<dbReference type="EC" id="3.4.19.12" evidence="3"/>
<dbReference type="Pfam" id="PF25010">
    <property type="entry name" value="ARM_UBP24_USP9X-Y"/>
    <property type="match status" value="1"/>
</dbReference>
<dbReference type="FunCoup" id="F2TZU7">
    <property type="interactions" value="2176"/>
</dbReference>
<feature type="compositionally biased region" description="Low complexity" evidence="8">
    <location>
        <begin position="1178"/>
        <end position="1222"/>
    </location>
</feature>
<reference evidence="10" key="1">
    <citation type="submission" date="2009-08" db="EMBL/GenBank/DDBJ databases">
        <title>Annotation of Salpingoeca rosetta.</title>
        <authorList>
            <consortium name="The Broad Institute Genome Sequencing Platform"/>
            <person name="Russ C."/>
            <person name="Cuomo C."/>
            <person name="Burger G."/>
            <person name="Gray M.W."/>
            <person name="Holland P.W.H."/>
            <person name="King N."/>
            <person name="Lang F.B.F."/>
            <person name="Roger A.J."/>
            <person name="Ruiz-Trillo I."/>
            <person name="Young S.K."/>
            <person name="Zeng Q."/>
            <person name="Gargeya S."/>
            <person name="Alvarado L."/>
            <person name="Berlin A."/>
            <person name="Chapman S.B."/>
            <person name="Chen Z."/>
            <person name="Freedman E."/>
            <person name="Gellesch M."/>
            <person name="Goldberg J."/>
            <person name="Griggs A."/>
            <person name="Gujja S."/>
            <person name="Heilman E."/>
            <person name="Heiman D."/>
            <person name="Howarth C."/>
            <person name="Mehta T."/>
            <person name="Neiman D."/>
            <person name="Pearson M."/>
            <person name="Roberts A."/>
            <person name="Saif S."/>
            <person name="Shea T."/>
            <person name="Shenoy N."/>
            <person name="Sisk P."/>
            <person name="Stolte C."/>
            <person name="Sykes S."/>
            <person name="White J."/>
            <person name="Yandava C."/>
            <person name="Haas B."/>
            <person name="Nusbaum C."/>
            <person name="Birren B."/>
        </authorList>
    </citation>
    <scope>NUCLEOTIDE SEQUENCE [LARGE SCALE GENOMIC DNA]</scope>
    <source>
        <strain evidence="10">ATCC 50818</strain>
    </source>
</reference>
<dbReference type="PANTHER" id="PTHR24006:SF827">
    <property type="entry name" value="UBIQUITIN CARBOXYL-TERMINAL HYDROLASE 34"/>
    <property type="match status" value="1"/>
</dbReference>
<dbReference type="InterPro" id="IPR038765">
    <property type="entry name" value="Papain-like_cys_pep_sf"/>
</dbReference>
<feature type="region of interest" description="Disordered" evidence="8">
    <location>
        <begin position="2448"/>
        <end position="2557"/>
    </location>
</feature>
<feature type="compositionally biased region" description="Polar residues" evidence="8">
    <location>
        <begin position="1096"/>
        <end position="1108"/>
    </location>
</feature>
<keyword evidence="5" id="KW-0833">Ubl conjugation pathway</keyword>
<feature type="compositionally biased region" description="Acidic residues" evidence="8">
    <location>
        <begin position="2454"/>
        <end position="2480"/>
    </location>
</feature>
<keyword evidence="11" id="KW-1185">Reference proteome</keyword>
<keyword evidence="6" id="KW-0378">Hydrolase</keyword>
<dbReference type="GO" id="GO:0005829">
    <property type="term" value="C:cytosol"/>
    <property type="evidence" value="ECO:0007669"/>
    <property type="project" value="TreeGrafter"/>
</dbReference>
<feature type="compositionally biased region" description="Acidic residues" evidence="8">
    <location>
        <begin position="1945"/>
        <end position="1954"/>
    </location>
</feature>
<dbReference type="Pfam" id="PF00443">
    <property type="entry name" value="UCH"/>
    <property type="match status" value="1"/>
</dbReference>
<evidence type="ECO:0000256" key="3">
    <source>
        <dbReference type="ARBA" id="ARBA00012759"/>
    </source>
</evidence>
<feature type="compositionally biased region" description="Low complexity" evidence="8">
    <location>
        <begin position="20"/>
        <end position="38"/>
    </location>
</feature>
<feature type="domain" description="USP" evidence="9">
    <location>
        <begin position="1564"/>
        <end position="1905"/>
    </location>
</feature>
<dbReference type="GO" id="GO:0005634">
    <property type="term" value="C:nucleus"/>
    <property type="evidence" value="ECO:0007669"/>
    <property type="project" value="TreeGrafter"/>
</dbReference>
<dbReference type="Gene3D" id="3.90.70.10">
    <property type="entry name" value="Cysteine proteinases"/>
    <property type="match status" value="1"/>
</dbReference>
<dbReference type="InParanoid" id="F2TZU7"/>
<dbReference type="InterPro" id="IPR001394">
    <property type="entry name" value="Peptidase_C19_UCH"/>
</dbReference>
<dbReference type="PROSITE" id="PS00972">
    <property type="entry name" value="USP_1"/>
    <property type="match status" value="1"/>
</dbReference>
<feature type="compositionally biased region" description="Low complexity" evidence="8">
    <location>
        <begin position="1235"/>
        <end position="1265"/>
    </location>
</feature>
<dbReference type="CDD" id="cd02659">
    <property type="entry name" value="peptidase_C19C"/>
    <property type="match status" value="1"/>
</dbReference>
<dbReference type="EMBL" id="GL832958">
    <property type="protein sequence ID" value="EGD80675.1"/>
    <property type="molecule type" value="Genomic_DNA"/>
</dbReference>
<dbReference type="PROSITE" id="PS00973">
    <property type="entry name" value="USP_2"/>
    <property type="match status" value="1"/>
</dbReference>
<sequence>MSDMDVDPPQPKHGQEEGGQEQQQQQDQQQEQSQQQQQPEAPATTLPMDRINELKTQLRLGVRMAIDEQSQLMGLLNSLLQAQERGECDDSCETFLKDVLLPCILTCLNSEQLLKWSPDYLVDIRQLLINSLDALIPRMDSDDTQYIRVTAQMMNYRTLYHQQVWCEKSMSAPLNGPDEVYALFSVDTETDSQYGFLIDICDAFGVKGGFKRALQIVTNPESSLVQVVLAASCTFFSGHLPSDMCREQFVYPMFDKMYDRVLNATLKELRPLVPELVKDNGILSAIRNAKLVLAARQDIEVNRVLDNLHLAVIDKMLRVQSFNATMYALDELKGLIHRINAQSKPDARFQFTAVTAGELTDWMAEKKLLELLFSDNLHKTSYVNRVQEIVRFTATTRLTLQDLELIWKAQEGKHGVIVDNIHDLLAHLAYHFGPEQLDHLFSLVQASWGGSDQNMMRLLRLIQRLAEEDAAGEMAHKVMEVVWSLAHNPDTSHEIADEAVASMVKILQGRFFHDASGADVNKWLDACLRELKEQRWVVPAMRMMEALLDLFSRHSDSKHASPRDVVLNRLLRQGLQDAVLDLCEAYQEKAKQRLEALGGDEKALDNTVVFEMSTHRATMQQLHKLLHFIVAERESYMALDDAVRLWLMLVEGAPTAKDRTAGLRWFSRVLVPDPDLDADAQRFLLENHLLHMDLETMPITAIKCVLGIFFNINTEEHVLERNSSGHVHVYDPSNIWQLDCLWELACSHAEETVAALVIRNLIQIFTGLTNQDPLGIVNSCLDKVNRTLIEDTNGRPDLVERKAVRGLDILRRFLTHFDVMHDFPRVHPPIIMAHLGLPCKVHAVSQEGWSLSVELTSTSSVALLRMRVCRFAKMSGDRLQLSFQDRVLSARDDHSTLAMVGLYHGAIIEVETVADSKCLDMCPQPNARKEEKLPSRALSHSKQHHDMLRRFLLEDVPPAVQDAAMRVLLHLPGDLDLQRTVFATVVDQQQSISPLFEDATLPLLQYRLFVLCSVLRPSRPDTFPKAAIQSFKALFWSCFGVDDVLRLLQALTSPLGEETNPFRYSTAMRALQALLVVVHELVDRSLAIAKEAGDDQANTAGSTTSAGKNKNKASGVDDTCTPPLSPAKAAKASEAAGPSTPQRVPSEQSKAQAQAVAQSADVESPLKKHAGEGKRSSDSATATTTATASSTSTDAAGTAATAVVSAPSGASSSSGSTSSGVAKGQRHAQQQSGASSPTSSRSPPTPASASSRSPSSESSPLDQALSAQQQQALLDALLTVFRAVCDPTEFGARINKDTAADNLPVAMDLVYLFKRISNLSSPICASLVAAWSTPDMLRLLTLRCPYAHVRSVCVRLLCDAVKDLPAAQGPLWHTASMLLDDCQDLQGTCECDHFFQLFSCLVLLPDVDIPEAELLSLASKQVTWLEAFCADPSDAAARQDVLAGRLKLIDAILSRLSTVPPQLHEGFVCGMLNHLLFRCGRYLADLRALPELPSDLAVPEFACDSEKPREEAFNVLISLVSRDVTLFNLIASDLKELHYVPEYMLKTEFGFQPVIKPRTPGAFVGLKNAAATCYMNSVLQQLFMQPDTQQLLLGQLNIPAEKQEDSVLHHVTRMFAHLKYSARQYYTPKGLWRTYKHWGAPVDVREQQDACEFFNCLIDQVDEGLKSLKKPAALCQVFGGMFVDQKIIKSGCSHRYERDEPFTTIPIAIRNCKTLTQALDNYVQGELLEGANAYKCEKCDAKRDTIKRTCIKTLPRVLVLQLKRFDYDWERGVPVKFNDYFEFPDELDMGPYTAAGRAAVEDDAGEVPKEMYRLAGVVVHSGQANGGHYTSYVCQRDHAGNMSDRWLLFEDHEVTDVEFSGVQSMATQWFGGETTSQVYDKQLGRTVPRVRDRWWNAYMLFYERVNVGPLELALPKPSPAAKEEGAAARAKGSGDAMEEGKQGEEEGNEEEEEQPFTQIDCTPSVSQRLNVMHDNIVWGHQREMFNTEYFDFIFRLAGVVGDCIEVSIPAKGIAAQRKSKTDVVALDDAAQLDALAVQATDLSLDFLLGDALLTDDEIRDSLDDWPVTLRPLLRHSTTCREMARQRLQSETEFIKFLILNPDDDARAAFSQFVFEVVYASILEDGPDVGLPLATHTCKIVHTALKTIGVLQFSQIGESFQLLLEYVKLGSQYRQLMIDLDMMPILLTFLQHMGELGLQNPLCFNLLVSLVSVLIRSMGMSSLRTCEPPQGVSPPTLLLHDKEIGGTSQPLPLLESVCALLPDSSFWRALLERHAGNMYAMNMVCDACFCSQHVSYVVILTLNVLVDELHHYEFHPYLNLLQRVFQIDDGMRLYRFRLSCEGNNEQFVSLFRVINFCKMQFHKKSYFVAKVLTWALLNFPELREYLVSDRVRKHWIWVINWLGMQLHTAIMPVEHESNVDSRSYAIERTDSAVNLHRALLASCGTLTAKAPSTDNAEEDDDDGDDDDDDDDNDDASDENDDAQAAKKAAGGKARARLRDDDENDDGVDGGSNANNMMDDSEEGSAPSKQASSTPSSDKANDTHQDTEQPQHQDTQSSA</sequence>
<dbReference type="OMA" id="QLFMQPD"/>
<dbReference type="InterPro" id="IPR050164">
    <property type="entry name" value="Peptidase_C19"/>
</dbReference>
<dbReference type="PANTHER" id="PTHR24006">
    <property type="entry name" value="UBIQUITIN CARBOXYL-TERMINAL HYDROLASE"/>
    <property type="match status" value="1"/>
</dbReference>
<dbReference type="PROSITE" id="PS50235">
    <property type="entry name" value="USP_3"/>
    <property type="match status" value="1"/>
</dbReference>
<feature type="region of interest" description="Disordered" evidence="8">
    <location>
        <begin position="1094"/>
        <end position="1265"/>
    </location>
</feature>
<dbReference type="SUPFAM" id="SSF48371">
    <property type="entry name" value="ARM repeat"/>
    <property type="match status" value="1"/>
</dbReference>
<dbReference type="FunFam" id="3.90.70.10:FF:000022">
    <property type="entry name" value="Ubiquitin carboxyl-terminal hydrolase 24"/>
    <property type="match status" value="1"/>
</dbReference>
<dbReference type="SUPFAM" id="SSF54001">
    <property type="entry name" value="Cysteine proteinases"/>
    <property type="match status" value="1"/>
</dbReference>
<dbReference type="OrthoDB" id="289038at2759"/>
<protein>
    <recommendedName>
        <fullName evidence="3">ubiquitinyl hydrolase 1</fullName>
        <ecNumber evidence="3">3.4.19.12</ecNumber>
    </recommendedName>
</protein>
<evidence type="ECO:0000256" key="8">
    <source>
        <dbReference type="SAM" id="MobiDB-lite"/>
    </source>
</evidence>
<proteinExistence type="inferred from homology"/>
<evidence type="ECO:0000256" key="7">
    <source>
        <dbReference type="ARBA" id="ARBA00022807"/>
    </source>
</evidence>
<comment type="catalytic activity">
    <reaction evidence="1">
        <text>Thiol-dependent hydrolysis of ester, thioester, amide, peptide and isopeptide bonds formed by the C-terminal Gly of ubiquitin (a 76-residue protein attached to proteins as an intracellular targeting signal).</text>
        <dbReference type="EC" id="3.4.19.12"/>
    </reaction>
</comment>
<comment type="similarity">
    <text evidence="2">Belongs to the peptidase C19 family.</text>
</comment>
<evidence type="ECO:0000313" key="11">
    <source>
        <dbReference type="Proteomes" id="UP000007799"/>
    </source>
</evidence>
<accession>F2TZU7</accession>
<feature type="region of interest" description="Disordered" evidence="8">
    <location>
        <begin position="1917"/>
        <end position="1958"/>
    </location>
</feature>
<feature type="compositionally biased region" description="Low complexity" evidence="8">
    <location>
        <begin position="1146"/>
        <end position="1163"/>
    </location>
</feature>
<name>F2TZU7_SALR5</name>
<dbReference type="Proteomes" id="UP000007799">
    <property type="component" value="Unassembled WGS sequence"/>
</dbReference>
<evidence type="ECO:0000259" key="9">
    <source>
        <dbReference type="PROSITE" id="PS50235"/>
    </source>
</evidence>